<name>A0A285EZL8_9ACTN</name>
<evidence type="ECO:0000313" key="4">
    <source>
        <dbReference type="Proteomes" id="UP000219612"/>
    </source>
</evidence>
<evidence type="ECO:0000256" key="2">
    <source>
        <dbReference type="SAM" id="Phobius"/>
    </source>
</evidence>
<feature type="transmembrane region" description="Helical" evidence="2">
    <location>
        <begin position="79"/>
        <end position="102"/>
    </location>
</feature>
<keyword evidence="2" id="KW-0472">Membrane</keyword>
<evidence type="ECO:0000313" key="3">
    <source>
        <dbReference type="EMBL" id="SNY04528.1"/>
    </source>
</evidence>
<keyword evidence="2" id="KW-1133">Transmembrane helix</keyword>
<evidence type="ECO:0000256" key="1">
    <source>
        <dbReference type="SAM" id="MobiDB-lite"/>
    </source>
</evidence>
<dbReference type="RefSeq" id="WP_097317589.1">
    <property type="nucleotide sequence ID" value="NZ_OBDY01000001.1"/>
</dbReference>
<sequence length="256" mass="27062">MAGASDNGGWSSDGGSPDDLPDLPEEWGVIVIPDDLSELSDEVEAVREELRLTGPPTRWQRFARRPAIRRVRRLAGKAMRAPVLIISMAVLVTVASLFASAWPGPPRQPAAQRTAATTNESATMLPALELFGDDGRTVPLNRELPAVILLVDGCACAKLVSDTVAAVRPDIAVVTVTSAATASAAITPPTNTTPQALGKTVRSLHDPTGTLRSHLKLGAPDGTATALLVSDDHAKIVKTFPRIASIEDMRPYLAQI</sequence>
<reference evidence="4" key="1">
    <citation type="submission" date="2017-09" db="EMBL/GenBank/DDBJ databases">
        <authorList>
            <person name="Varghese N."/>
            <person name="Submissions S."/>
        </authorList>
    </citation>
    <scope>NUCLEOTIDE SEQUENCE [LARGE SCALE GENOMIC DNA]</scope>
    <source>
        <strain evidence="4">CGMCC 4.6857</strain>
    </source>
</reference>
<dbReference type="Proteomes" id="UP000219612">
    <property type="component" value="Unassembled WGS sequence"/>
</dbReference>
<organism evidence="3 4">
    <name type="scientific">Paractinoplanes atraurantiacus</name>
    <dbReference type="NCBI Taxonomy" id="1036182"/>
    <lineage>
        <taxon>Bacteria</taxon>
        <taxon>Bacillati</taxon>
        <taxon>Actinomycetota</taxon>
        <taxon>Actinomycetes</taxon>
        <taxon>Micromonosporales</taxon>
        <taxon>Micromonosporaceae</taxon>
        <taxon>Paractinoplanes</taxon>
    </lineage>
</organism>
<dbReference type="EMBL" id="OBDY01000001">
    <property type="protein sequence ID" value="SNY04528.1"/>
    <property type="molecule type" value="Genomic_DNA"/>
</dbReference>
<keyword evidence="2" id="KW-0812">Transmembrane</keyword>
<proteinExistence type="predicted"/>
<accession>A0A285EZL8</accession>
<dbReference type="OrthoDB" id="3375511at2"/>
<dbReference type="AlphaFoldDB" id="A0A285EZL8"/>
<protein>
    <submittedName>
        <fullName evidence="3">Uncharacterized protein</fullName>
    </submittedName>
</protein>
<gene>
    <name evidence="3" type="ORF">SAMN05421748_101251</name>
</gene>
<keyword evidence="4" id="KW-1185">Reference proteome</keyword>
<feature type="compositionally biased region" description="Low complexity" evidence="1">
    <location>
        <begin position="1"/>
        <end position="18"/>
    </location>
</feature>
<feature type="region of interest" description="Disordered" evidence="1">
    <location>
        <begin position="1"/>
        <end position="24"/>
    </location>
</feature>